<dbReference type="EMBL" id="NCKU01000276">
    <property type="protein sequence ID" value="RWS16182.1"/>
    <property type="molecule type" value="Genomic_DNA"/>
</dbReference>
<dbReference type="PROSITE" id="PS50240">
    <property type="entry name" value="TRYPSIN_DOM"/>
    <property type="match status" value="1"/>
</dbReference>
<keyword evidence="5 7" id="KW-0720">Serine protease</keyword>
<dbReference type="Pfam" id="PF00089">
    <property type="entry name" value="Trypsin"/>
    <property type="match status" value="1"/>
</dbReference>
<dbReference type="InterPro" id="IPR001314">
    <property type="entry name" value="Peptidase_S1A"/>
</dbReference>
<name>A0A3S3SJZ2_9ACAR</name>
<reference evidence="9 10" key="1">
    <citation type="journal article" date="2018" name="Gigascience">
        <title>Genomes of trombidid mites reveal novel predicted allergens and laterally-transferred genes associated with secondary metabolism.</title>
        <authorList>
            <person name="Dong X."/>
            <person name="Chaisiri K."/>
            <person name="Xia D."/>
            <person name="Armstrong S.D."/>
            <person name="Fang Y."/>
            <person name="Donnelly M.J."/>
            <person name="Kadowaki T."/>
            <person name="McGarry J.W."/>
            <person name="Darby A.C."/>
            <person name="Makepeace B.L."/>
        </authorList>
    </citation>
    <scope>NUCLEOTIDE SEQUENCE [LARGE SCALE GENOMIC DNA]</scope>
    <source>
        <strain evidence="9">UoL-WK</strain>
    </source>
</reference>
<keyword evidence="10" id="KW-1185">Reference proteome</keyword>
<dbReference type="PROSITE" id="PS00134">
    <property type="entry name" value="TRYPSIN_HIS"/>
    <property type="match status" value="1"/>
</dbReference>
<dbReference type="PANTHER" id="PTHR24252:SF7">
    <property type="entry name" value="HYALIN"/>
    <property type="match status" value="1"/>
</dbReference>
<dbReference type="SUPFAM" id="SSF50494">
    <property type="entry name" value="Trypsin-like serine proteases"/>
    <property type="match status" value="1"/>
</dbReference>
<keyword evidence="6" id="KW-1015">Disulfide bond</keyword>
<dbReference type="PROSITE" id="PS00135">
    <property type="entry name" value="TRYPSIN_SER"/>
    <property type="match status" value="1"/>
</dbReference>
<dbReference type="FunFam" id="2.40.10.10:FF:000015">
    <property type="entry name" value="Atrial natriuretic peptide-converting enzyme"/>
    <property type="match status" value="1"/>
</dbReference>
<dbReference type="PANTHER" id="PTHR24252">
    <property type="entry name" value="ACROSIN-RELATED"/>
    <property type="match status" value="1"/>
</dbReference>
<accession>A0A3S3SJZ2</accession>
<protein>
    <submittedName>
        <fullName evidence="9">Prophenoloxidase activating enzyme-like protein</fullName>
    </submittedName>
</protein>
<evidence type="ECO:0000256" key="6">
    <source>
        <dbReference type="ARBA" id="ARBA00023157"/>
    </source>
</evidence>
<keyword evidence="3 7" id="KW-0645">Protease</keyword>
<evidence type="ECO:0000256" key="2">
    <source>
        <dbReference type="ARBA" id="ARBA00022525"/>
    </source>
</evidence>
<evidence type="ECO:0000256" key="1">
    <source>
        <dbReference type="ARBA" id="ARBA00004613"/>
    </source>
</evidence>
<dbReference type="Proteomes" id="UP000285301">
    <property type="component" value="Unassembled WGS sequence"/>
</dbReference>
<evidence type="ECO:0000256" key="5">
    <source>
        <dbReference type="ARBA" id="ARBA00022825"/>
    </source>
</evidence>
<keyword evidence="2" id="KW-0964">Secreted</keyword>
<gene>
    <name evidence="9" type="ORF">B4U79_06834</name>
</gene>
<proteinExistence type="predicted"/>
<dbReference type="SMART" id="SM00020">
    <property type="entry name" value="Tryp_SPc"/>
    <property type="match status" value="1"/>
</dbReference>
<comment type="caution">
    <text evidence="9">The sequence shown here is derived from an EMBL/GenBank/DDBJ whole genome shotgun (WGS) entry which is preliminary data.</text>
</comment>
<dbReference type="InterPro" id="IPR009003">
    <property type="entry name" value="Peptidase_S1_PA"/>
</dbReference>
<dbReference type="GO" id="GO:0006508">
    <property type="term" value="P:proteolysis"/>
    <property type="evidence" value="ECO:0007669"/>
    <property type="project" value="UniProtKB-KW"/>
</dbReference>
<dbReference type="OrthoDB" id="425190at2759"/>
<evidence type="ECO:0000256" key="4">
    <source>
        <dbReference type="ARBA" id="ARBA00022801"/>
    </source>
</evidence>
<dbReference type="InterPro" id="IPR043504">
    <property type="entry name" value="Peptidase_S1_PA_chymotrypsin"/>
</dbReference>
<dbReference type="CDD" id="cd00190">
    <property type="entry name" value="Tryp_SPc"/>
    <property type="match status" value="1"/>
</dbReference>
<evidence type="ECO:0000313" key="9">
    <source>
        <dbReference type="EMBL" id="RWS16182.1"/>
    </source>
</evidence>
<evidence type="ECO:0000256" key="3">
    <source>
        <dbReference type="ARBA" id="ARBA00022670"/>
    </source>
</evidence>
<keyword evidence="4 7" id="KW-0378">Hydrolase</keyword>
<sequence>MAALFIEEGGIKSSQCGATLVSSNIVLTASHCIVDGSTKKEASSLTIRLGEHFIEQDSPDDAAEDVPVASVITHPEFNPSTYLNDIAILKLAKNVTFTQRISPVCLPFHSEKLRHGKIEGLPATITGWGRISFNGPSSDVLQMATFQIVNQEDCRKAFEKWIKITRNYLCAGNKGSTKDSCQGDSGGPLVMVDKGRWYLMGIVSFGRRCATPGFPGVYTRITEYLDWIEKNV</sequence>
<evidence type="ECO:0000256" key="7">
    <source>
        <dbReference type="RuleBase" id="RU363034"/>
    </source>
</evidence>
<dbReference type="AlphaFoldDB" id="A0A3S3SJZ2"/>
<evidence type="ECO:0000313" key="10">
    <source>
        <dbReference type="Proteomes" id="UP000285301"/>
    </source>
</evidence>
<dbReference type="InterPro" id="IPR001254">
    <property type="entry name" value="Trypsin_dom"/>
</dbReference>
<dbReference type="InterPro" id="IPR033116">
    <property type="entry name" value="TRYPSIN_SER"/>
</dbReference>
<dbReference type="InterPro" id="IPR018114">
    <property type="entry name" value="TRYPSIN_HIS"/>
</dbReference>
<dbReference type="STRING" id="1965070.A0A3S3SJZ2"/>
<dbReference type="GO" id="GO:0005576">
    <property type="term" value="C:extracellular region"/>
    <property type="evidence" value="ECO:0007669"/>
    <property type="project" value="UniProtKB-SubCell"/>
</dbReference>
<dbReference type="Gene3D" id="2.40.10.10">
    <property type="entry name" value="Trypsin-like serine proteases"/>
    <property type="match status" value="1"/>
</dbReference>
<organism evidence="9 10">
    <name type="scientific">Dinothrombium tinctorium</name>
    <dbReference type="NCBI Taxonomy" id="1965070"/>
    <lineage>
        <taxon>Eukaryota</taxon>
        <taxon>Metazoa</taxon>
        <taxon>Ecdysozoa</taxon>
        <taxon>Arthropoda</taxon>
        <taxon>Chelicerata</taxon>
        <taxon>Arachnida</taxon>
        <taxon>Acari</taxon>
        <taxon>Acariformes</taxon>
        <taxon>Trombidiformes</taxon>
        <taxon>Prostigmata</taxon>
        <taxon>Anystina</taxon>
        <taxon>Parasitengona</taxon>
        <taxon>Trombidioidea</taxon>
        <taxon>Trombidiidae</taxon>
        <taxon>Dinothrombium</taxon>
    </lineage>
</organism>
<evidence type="ECO:0000259" key="8">
    <source>
        <dbReference type="PROSITE" id="PS50240"/>
    </source>
</evidence>
<comment type="subcellular location">
    <subcellularLocation>
        <location evidence="1">Secreted</location>
    </subcellularLocation>
</comment>
<dbReference type="PRINTS" id="PR00722">
    <property type="entry name" value="CHYMOTRYPSIN"/>
</dbReference>
<dbReference type="GO" id="GO:0004252">
    <property type="term" value="F:serine-type endopeptidase activity"/>
    <property type="evidence" value="ECO:0007669"/>
    <property type="project" value="InterPro"/>
</dbReference>
<feature type="domain" description="Peptidase S1" evidence="8">
    <location>
        <begin position="1"/>
        <end position="232"/>
    </location>
</feature>